<dbReference type="STRING" id="1633631.GCA_001442925_01747"/>
<keyword evidence="4" id="KW-0804">Transcription</keyword>
<dbReference type="Pfam" id="PF04542">
    <property type="entry name" value="Sigma70_r2"/>
    <property type="match status" value="1"/>
</dbReference>
<evidence type="ECO:0000313" key="9">
    <source>
        <dbReference type="Proteomes" id="UP000182011"/>
    </source>
</evidence>
<dbReference type="Gene3D" id="1.10.10.10">
    <property type="entry name" value="Winged helix-like DNA-binding domain superfamily/Winged helix DNA-binding domain"/>
    <property type="match status" value="1"/>
</dbReference>
<dbReference type="SUPFAM" id="SSF88946">
    <property type="entry name" value="Sigma2 domain of RNA polymerase sigma factors"/>
    <property type="match status" value="1"/>
</dbReference>
<evidence type="ECO:0000259" key="5">
    <source>
        <dbReference type="Pfam" id="PF04542"/>
    </source>
</evidence>
<dbReference type="Gene3D" id="1.10.1740.10">
    <property type="match status" value="1"/>
</dbReference>
<evidence type="ECO:0000256" key="4">
    <source>
        <dbReference type="ARBA" id="ARBA00023163"/>
    </source>
</evidence>
<accession>A0A0P1LL71</accession>
<dbReference type="GO" id="GO:0006352">
    <property type="term" value="P:DNA-templated transcription initiation"/>
    <property type="evidence" value="ECO:0007669"/>
    <property type="project" value="InterPro"/>
</dbReference>
<dbReference type="OrthoDB" id="9785675at2"/>
<keyword evidence="10" id="KW-1185">Reference proteome</keyword>
<dbReference type="EMBL" id="FAOP01000006">
    <property type="protein sequence ID" value="CUU07223.1"/>
    <property type="molecule type" value="Genomic_DNA"/>
</dbReference>
<feature type="domain" description="RNA polymerase sigma-70 region 2" evidence="5">
    <location>
        <begin position="31"/>
        <end position="97"/>
    </location>
</feature>
<dbReference type="InterPro" id="IPR013325">
    <property type="entry name" value="RNA_pol_sigma_r2"/>
</dbReference>
<accession>A0A0P1LX59</accession>
<name>A0A0P1LL71_9BACT</name>
<evidence type="ECO:0000256" key="2">
    <source>
        <dbReference type="ARBA" id="ARBA00023015"/>
    </source>
</evidence>
<evidence type="ECO:0000256" key="3">
    <source>
        <dbReference type="ARBA" id="ARBA00023082"/>
    </source>
</evidence>
<dbReference type="EMBL" id="CZVI01000008">
    <property type="protein sequence ID" value="CUS84828.1"/>
    <property type="molecule type" value="Genomic_DNA"/>
</dbReference>
<dbReference type="Pfam" id="PF08281">
    <property type="entry name" value="Sigma70_r4_2"/>
    <property type="match status" value="1"/>
</dbReference>
<accession>A0A0P1LF13</accession>
<keyword evidence="2" id="KW-0805">Transcription regulation</keyword>
<dbReference type="PANTHER" id="PTHR43133">
    <property type="entry name" value="RNA POLYMERASE ECF-TYPE SIGMA FACTO"/>
    <property type="match status" value="1"/>
</dbReference>
<dbReference type="SUPFAM" id="SSF88659">
    <property type="entry name" value="Sigma3 and sigma4 domains of RNA polymerase sigma factors"/>
    <property type="match status" value="1"/>
</dbReference>
<sequence length="200" mass="24121">MKGSKKDYKKLTDTELVKLAIKKDELAYVELMNRYKRKVESIVLRIVRQKSEVDDLVQEIFTKAFISISKFKSEFSFSTWLYKIATNHCIDFVRRKKLSTYSLDEEYELEEDSIQRDIPDWSKLPDHELFQKQRNEIIHEAINSLPEHYRKVIIMRHFEDKSYEEIAKELKLPIGTVKVHIFRARELLYKKLKDKLLKQY</sequence>
<evidence type="ECO:0000259" key="6">
    <source>
        <dbReference type="Pfam" id="PF08281"/>
    </source>
</evidence>
<accession>A0A0P1LTF2</accession>
<reference evidence="7 10" key="2">
    <citation type="submission" date="2015-11" db="EMBL/GenBank/DDBJ databases">
        <authorList>
            <person name="Varghese N."/>
        </authorList>
    </citation>
    <scope>NUCLEOTIDE SEQUENCE [LARGE SCALE GENOMIC DNA]</scope>
    <source>
        <strain evidence="7 10">JGI-8</strain>
    </source>
</reference>
<dbReference type="GO" id="GO:0003677">
    <property type="term" value="F:DNA binding"/>
    <property type="evidence" value="ECO:0007669"/>
    <property type="project" value="InterPro"/>
</dbReference>
<dbReference type="InterPro" id="IPR039425">
    <property type="entry name" value="RNA_pol_sigma-70-like"/>
</dbReference>
<feature type="domain" description="RNA polymerase sigma factor 70 region 4 type 2" evidence="6">
    <location>
        <begin position="136"/>
        <end position="188"/>
    </location>
</feature>
<evidence type="ECO:0000313" key="7">
    <source>
        <dbReference type="EMBL" id="CUS84828.1"/>
    </source>
</evidence>
<reference evidence="8 9" key="1">
    <citation type="submission" date="2015-11" db="EMBL/GenBank/DDBJ databases">
        <authorList>
            <person name="Zhang Y."/>
            <person name="Guo Z."/>
        </authorList>
    </citation>
    <scope>NUCLEOTIDE SEQUENCE [LARGE SCALE GENOMIC DNA]</scope>
    <source>
        <strain evidence="8">JGI-4</strain>
    </source>
</reference>
<protein>
    <submittedName>
        <fullName evidence="8">RNA polymerase sigma-70 factor, ECF subfamily</fullName>
    </submittedName>
</protein>
<dbReference type="Proteomes" id="UP000182200">
    <property type="component" value="Unassembled WGS sequence"/>
</dbReference>
<accession>A0A0P1M4X0</accession>
<dbReference type="AlphaFoldDB" id="A0A0P1LL71"/>
<proteinExistence type="inferred from homology"/>
<dbReference type="InterPro" id="IPR013249">
    <property type="entry name" value="RNA_pol_sigma70_r4_t2"/>
</dbReference>
<evidence type="ECO:0000313" key="10">
    <source>
        <dbReference type="Proteomes" id="UP000182200"/>
    </source>
</evidence>
<dbReference type="CDD" id="cd06171">
    <property type="entry name" value="Sigma70_r4"/>
    <property type="match status" value="1"/>
</dbReference>
<dbReference type="InterPro" id="IPR013324">
    <property type="entry name" value="RNA_pol_sigma_r3/r4-like"/>
</dbReference>
<accession>A0A0P1P5S0</accession>
<accession>A0A0P1MXC2</accession>
<evidence type="ECO:0000256" key="1">
    <source>
        <dbReference type="ARBA" id="ARBA00010641"/>
    </source>
</evidence>
<dbReference type="PANTHER" id="PTHR43133:SF51">
    <property type="entry name" value="RNA POLYMERASE SIGMA FACTOR"/>
    <property type="match status" value="1"/>
</dbReference>
<keyword evidence="3" id="KW-0731">Sigma factor</keyword>
<dbReference type="RefSeq" id="WP_047134292.1">
    <property type="nucleotide sequence ID" value="NZ_CZVI01000008.1"/>
</dbReference>
<dbReference type="Proteomes" id="UP000182011">
    <property type="component" value="Unassembled WGS sequence"/>
</dbReference>
<dbReference type="InterPro" id="IPR036388">
    <property type="entry name" value="WH-like_DNA-bd_sf"/>
</dbReference>
<dbReference type="InterPro" id="IPR014284">
    <property type="entry name" value="RNA_pol_sigma-70_dom"/>
</dbReference>
<comment type="similarity">
    <text evidence="1">Belongs to the sigma-70 factor family. ECF subfamily.</text>
</comment>
<dbReference type="NCBIfam" id="TIGR02937">
    <property type="entry name" value="sigma70-ECF"/>
    <property type="match status" value="1"/>
</dbReference>
<accession>A0A0P1MEQ1</accession>
<accession>A0A0P1M3G1</accession>
<organism evidence="8 9">
    <name type="scientific">Candidatus Kryptonium thompsonii</name>
    <dbReference type="NCBI Taxonomy" id="1633631"/>
    <lineage>
        <taxon>Bacteria</taxon>
        <taxon>Pseudomonadati</taxon>
        <taxon>Candidatus Kryptoniota</taxon>
        <taxon>Candidatus Kryptonium</taxon>
    </lineage>
</organism>
<dbReference type="InterPro" id="IPR007627">
    <property type="entry name" value="RNA_pol_sigma70_r2"/>
</dbReference>
<accession>A0A0P1M0T5</accession>
<accession>A0A0P1LN96</accession>
<dbReference type="GO" id="GO:0016987">
    <property type="term" value="F:sigma factor activity"/>
    <property type="evidence" value="ECO:0007669"/>
    <property type="project" value="UniProtKB-KW"/>
</dbReference>
<gene>
    <name evidence="8" type="ORF">JGI4_01752</name>
    <name evidence="7" type="ORF">JGI8_00842</name>
</gene>
<accession>A0A0S4N7K5</accession>
<evidence type="ECO:0000313" key="8">
    <source>
        <dbReference type="EMBL" id="CUU07223.1"/>
    </source>
</evidence>